<dbReference type="EMBL" id="CP009268">
    <property type="protein sequence ID" value="AJA52040.1"/>
    <property type="molecule type" value="Genomic_DNA"/>
</dbReference>
<feature type="transmembrane region" description="Helical" evidence="7">
    <location>
        <begin position="257"/>
        <end position="276"/>
    </location>
</feature>
<name>A0A0H3J4V3_CLOPA</name>
<evidence type="ECO:0000313" key="10">
    <source>
        <dbReference type="EMBL" id="KRU11950.1"/>
    </source>
</evidence>
<keyword evidence="4 7" id="KW-0812">Transmembrane</keyword>
<dbReference type="GO" id="GO:0005886">
    <property type="term" value="C:plasma membrane"/>
    <property type="evidence" value="ECO:0007669"/>
    <property type="project" value="UniProtKB-SubCell"/>
</dbReference>
<accession>A0A0H3J4V3</accession>
<dbReference type="AlphaFoldDB" id="A0A0H3J4V3"/>
<dbReference type="PROSITE" id="PS50928">
    <property type="entry name" value="ABC_TM1"/>
    <property type="match status" value="1"/>
</dbReference>
<feature type="transmembrane region" description="Helical" evidence="7">
    <location>
        <begin position="12"/>
        <end position="36"/>
    </location>
</feature>
<protein>
    <submittedName>
        <fullName evidence="9">ABC-type sugar transport system, permease component</fullName>
    </submittedName>
    <submittedName>
        <fullName evidence="10">ABC-type transporter, integral membrane subunit</fullName>
    </submittedName>
</protein>
<keyword evidence="3" id="KW-1003">Cell membrane</keyword>
<evidence type="ECO:0000256" key="6">
    <source>
        <dbReference type="ARBA" id="ARBA00023136"/>
    </source>
</evidence>
<dbReference type="EMBL" id="JPGY02000001">
    <property type="protein sequence ID" value="KRU11950.1"/>
    <property type="molecule type" value="Genomic_DNA"/>
</dbReference>
<comment type="similarity">
    <text evidence="7">Belongs to the binding-protein-dependent transport system permease family.</text>
</comment>
<dbReference type="InterPro" id="IPR051393">
    <property type="entry name" value="ABC_transporter_permease"/>
</dbReference>
<dbReference type="KEGG" id="cpae:CPAST_c19820"/>
<dbReference type="Gene3D" id="1.10.3720.10">
    <property type="entry name" value="MetI-like"/>
    <property type="match status" value="1"/>
</dbReference>
<keyword evidence="6 7" id="KW-0472">Membrane</keyword>
<reference evidence="10" key="2">
    <citation type="submission" date="2015-10" db="EMBL/GenBank/DDBJ databases">
        <title>Improved Draft Genome Sequence of Clostridium pasteurianum Strain ATCC 6013 (DSM 525) Using a Hybrid Next-Generation Sequencing Approach.</title>
        <authorList>
            <person name="Pyne M.E."/>
            <person name="Utturkar S.M."/>
            <person name="Brown S.D."/>
            <person name="Moo-Young M."/>
            <person name="Chung D.A."/>
            <person name="Chou P.C."/>
        </authorList>
    </citation>
    <scope>NUCLEOTIDE SEQUENCE</scope>
    <source>
        <strain evidence="10">ATCC 6013</strain>
    </source>
</reference>
<dbReference type="InterPro" id="IPR035906">
    <property type="entry name" value="MetI-like_sf"/>
</dbReference>
<dbReference type="Proteomes" id="UP000028042">
    <property type="component" value="Unassembled WGS sequence"/>
</dbReference>
<dbReference type="PANTHER" id="PTHR30193">
    <property type="entry name" value="ABC TRANSPORTER PERMEASE PROTEIN"/>
    <property type="match status" value="1"/>
</dbReference>
<dbReference type="GO" id="GO:0055085">
    <property type="term" value="P:transmembrane transport"/>
    <property type="evidence" value="ECO:0007669"/>
    <property type="project" value="InterPro"/>
</dbReference>
<dbReference type="PATRIC" id="fig|1262449.3.peg.1015"/>
<comment type="subcellular location">
    <subcellularLocation>
        <location evidence="1 7">Cell membrane</location>
        <topology evidence="1 7">Multi-pass membrane protein</topology>
    </subcellularLocation>
</comment>
<dbReference type="RefSeq" id="WP_003442366.1">
    <property type="nucleotide sequence ID" value="NZ_ANZB01000002.1"/>
</dbReference>
<dbReference type="Proteomes" id="UP000030905">
    <property type="component" value="Chromosome"/>
</dbReference>
<evidence type="ECO:0000313" key="9">
    <source>
        <dbReference type="EMBL" id="AJA52040.1"/>
    </source>
</evidence>
<keyword evidence="12" id="KW-1185">Reference proteome</keyword>
<organism evidence="9 12">
    <name type="scientific">Clostridium pasteurianum DSM 525 = ATCC 6013</name>
    <dbReference type="NCBI Taxonomy" id="1262449"/>
    <lineage>
        <taxon>Bacteria</taxon>
        <taxon>Bacillati</taxon>
        <taxon>Bacillota</taxon>
        <taxon>Clostridia</taxon>
        <taxon>Eubacteriales</taxon>
        <taxon>Clostridiaceae</taxon>
        <taxon>Clostridium</taxon>
    </lineage>
</organism>
<reference evidence="10 11" key="3">
    <citation type="journal article" name="Genome Announc.">
        <title>Improved Draft Genome Sequence of Clostridium pasteurianum Strain ATCC 6013 (DSM 525) Using a Hybrid Next-Generation Sequencing Approach.</title>
        <authorList>
            <person name="Pyne M.E."/>
            <person name="Utturkar S."/>
            <person name="Brown S.D."/>
            <person name="Moo-Young M."/>
            <person name="Chung D.A."/>
            <person name="Chou C.P."/>
        </authorList>
    </citation>
    <scope>NUCLEOTIDE SEQUENCE [LARGE SCALE GENOMIC DNA]</scope>
    <source>
        <strain evidence="10 11">ATCC 6013</strain>
    </source>
</reference>
<dbReference type="eggNOG" id="COG1175">
    <property type="taxonomic scope" value="Bacteria"/>
</dbReference>
<feature type="transmembrane region" description="Helical" evidence="7">
    <location>
        <begin position="103"/>
        <end position="124"/>
    </location>
</feature>
<gene>
    <name evidence="9" type="ORF">CLPA_c19820</name>
    <name evidence="10" type="ORF">CP6013_01197</name>
</gene>
<dbReference type="SUPFAM" id="SSF161098">
    <property type="entry name" value="MetI-like"/>
    <property type="match status" value="1"/>
</dbReference>
<evidence type="ECO:0000256" key="1">
    <source>
        <dbReference type="ARBA" id="ARBA00004651"/>
    </source>
</evidence>
<keyword evidence="9" id="KW-0762">Sugar transport</keyword>
<evidence type="ECO:0000259" key="8">
    <source>
        <dbReference type="PROSITE" id="PS50928"/>
    </source>
</evidence>
<sequence>MNYNKRESIIGYIFAAPSIIGFLLFFGIPFIISLVYCFTQGAGIVEYVGFKNFIDLFNNSAFQLAVKNTLLFNLISVPLVMIISLGITIILNSKIKRGSFFRTILTLPLVIPVASVVLVWQIFFAHTGTVNQLLSMLGIAGPDYLSTGWSFFILVLLYVWKNCGYNMIIFLAGLNNVPKEYYEAAAIDGYGKVGIFFNITLPLIVPTIFFVFIISLINSLKIYREAYLLSGQYPDSSIYMLQHFINNNFANLNYQRLSTASVIVFIFISISIYFLFKLQNKYDV</sequence>
<proteinExistence type="inferred from homology"/>
<keyword evidence="5 7" id="KW-1133">Transmembrane helix</keyword>
<keyword evidence="2 7" id="KW-0813">Transport</keyword>
<evidence type="ECO:0000313" key="12">
    <source>
        <dbReference type="Proteomes" id="UP000030905"/>
    </source>
</evidence>
<feature type="transmembrane region" description="Helical" evidence="7">
    <location>
        <begin position="70"/>
        <end position="91"/>
    </location>
</feature>
<dbReference type="KEGG" id="cpat:CLPA_c19820"/>
<evidence type="ECO:0000256" key="5">
    <source>
        <dbReference type="ARBA" id="ARBA00022989"/>
    </source>
</evidence>
<reference evidence="9 12" key="1">
    <citation type="journal article" date="2015" name="Genome Announc.">
        <title>Complete Genome Sequence of the Nitrogen-Fixing and Solvent-Producing Clostridium pasteurianum DSM 525.</title>
        <authorList>
            <person name="Poehlein A."/>
            <person name="Grosse-Honebrink A."/>
            <person name="Zhang Y."/>
            <person name="Minton N.P."/>
            <person name="Daniel R."/>
        </authorList>
    </citation>
    <scope>NUCLEOTIDE SEQUENCE [LARGE SCALE GENOMIC DNA]</scope>
    <source>
        <strain evidence="9">DSM 525</strain>
        <strain evidence="12">DSM 525 / ATCC 6013</strain>
    </source>
</reference>
<dbReference type="PANTHER" id="PTHR30193:SF37">
    <property type="entry name" value="INNER MEMBRANE ABC TRANSPORTER PERMEASE PROTEIN YCJO"/>
    <property type="match status" value="1"/>
</dbReference>
<evidence type="ECO:0000256" key="3">
    <source>
        <dbReference type="ARBA" id="ARBA00022475"/>
    </source>
</evidence>
<evidence type="ECO:0000313" key="11">
    <source>
        <dbReference type="Proteomes" id="UP000028042"/>
    </source>
</evidence>
<dbReference type="CDD" id="cd06261">
    <property type="entry name" value="TM_PBP2"/>
    <property type="match status" value="1"/>
</dbReference>
<dbReference type="Pfam" id="PF00528">
    <property type="entry name" value="BPD_transp_1"/>
    <property type="match status" value="1"/>
</dbReference>
<evidence type="ECO:0000256" key="4">
    <source>
        <dbReference type="ARBA" id="ARBA00022692"/>
    </source>
</evidence>
<evidence type="ECO:0000256" key="2">
    <source>
        <dbReference type="ARBA" id="ARBA00022448"/>
    </source>
</evidence>
<feature type="transmembrane region" description="Helical" evidence="7">
    <location>
        <begin position="195"/>
        <end position="217"/>
    </location>
</feature>
<dbReference type="GeneID" id="93074134"/>
<dbReference type="InterPro" id="IPR000515">
    <property type="entry name" value="MetI-like"/>
</dbReference>
<feature type="domain" description="ABC transmembrane type-1" evidence="8">
    <location>
        <begin position="66"/>
        <end position="276"/>
    </location>
</feature>
<evidence type="ECO:0000256" key="7">
    <source>
        <dbReference type="RuleBase" id="RU363032"/>
    </source>
</evidence>